<dbReference type="KEGG" id="pyo:PY17X_1250300"/>
<dbReference type="PaxDb" id="73239-Q7RK00"/>
<gene>
    <name evidence="3" type="ORF">PY03105</name>
</gene>
<evidence type="ECO:0000256" key="2">
    <source>
        <dbReference type="SAM" id="Phobius"/>
    </source>
</evidence>
<protein>
    <recommendedName>
        <fullName evidence="5">Fam-b protein</fullName>
    </recommendedName>
</protein>
<accession>Q7RK00</accession>
<evidence type="ECO:0008006" key="5">
    <source>
        <dbReference type="Google" id="ProtNLM"/>
    </source>
</evidence>
<feature type="transmembrane region" description="Helical" evidence="2">
    <location>
        <begin position="205"/>
        <end position="225"/>
    </location>
</feature>
<feature type="transmembrane region" description="Helical" evidence="2">
    <location>
        <begin position="231"/>
        <end position="252"/>
    </location>
</feature>
<keyword evidence="1" id="KW-0175">Coiled coil</keyword>
<comment type="caution">
    <text evidence="3">The sequence shown here is derived from an EMBL/GenBank/DDBJ whole genome shotgun (WGS) entry which is preliminary data.</text>
</comment>
<keyword evidence="2" id="KW-0472">Membrane</keyword>
<sequence>MNKVKMRVNILKYVFFSIIICFFEYAQNELYTVNERNICLGRNVINFRSNRVLADADNQLNLNDFYQSTLSLANQLNEYNDYDDDKEISFLRNTIDSHIKKHQENNTLPDINSLDKKTKKVIRKLQKELEEVKKELNNKSNSEMTTKLTQEEITKTDENNSVSEDEDFNQLENEVNTLETENNQIDFSNNNFKDKQKLKKMVKGLIIRGLLIVLFSLAIALSGFINITFVIIGIGISIETIIKFYQCVKLALKVYRKPKKSKTSK</sequence>
<dbReference type="EMBL" id="AABL01000879">
    <property type="protein sequence ID" value="EAA22637.1"/>
    <property type="molecule type" value="Genomic_DNA"/>
</dbReference>
<evidence type="ECO:0000256" key="1">
    <source>
        <dbReference type="SAM" id="Coils"/>
    </source>
</evidence>
<dbReference type="NCBIfam" id="TIGR01597">
    <property type="entry name" value="PYST-B"/>
    <property type="match status" value="1"/>
</dbReference>
<name>Q7RK00_PLAYO</name>
<evidence type="ECO:0000313" key="3">
    <source>
        <dbReference type="EMBL" id="EAA22637.1"/>
    </source>
</evidence>
<organism evidence="3 4">
    <name type="scientific">Plasmodium yoelii yoelii</name>
    <dbReference type="NCBI Taxonomy" id="73239"/>
    <lineage>
        <taxon>Eukaryota</taxon>
        <taxon>Sar</taxon>
        <taxon>Alveolata</taxon>
        <taxon>Apicomplexa</taxon>
        <taxon>Aconoidasida</taxon>
        <taxon>Haemosporida</taxon>
        <taxon>Plasmodiidae</taxon>
        <taxon>Plasmodium</taxon>
        <taxon>Plasmodium (Vinckeia)</taxon>
    </lineage>
</organism>
<keyword evidence="4" id="KW-1185">Reference proteome</keyword>
<dbReference type="FunCoup" id="Q7RK00">
    <property type="interactions" value="44"/>
</dbReference>
<dbReference type="InParanoid" id="Q7RK00"/>
<keyword evidence="2" id="KW-0812">Transmembrane</keyword>
<dbReference type="AlphaFoldDB" id="Q7RK00"/>
<reference evidence="3 4" key="1">
    <citation type="journal article" date="2002" name="Nature">
        <title>Genome sequence and comparative analysis of the model rodent malaria parasite Plasmodium yoelii yoelii.</title>
        <authorList>
            <person name="Carlton J.M."/>
            <person name="Angiuoli S.V."/>
            <person name="Suh B.B."/>
            <person name="Kooij T.W."/>
            <person name="Pertea M."/>
            <person name="Silva J.C."/>
            <person name="Ermolaeva M.D."/>
            <person name="Allen J.E."/>
            <person name="Selengut J.D."/>
            <person name="Koo H.L."/>
            <person name="Peterson J.D."/>
            <person name="Pop M."/>
            <person name="Kosack D.S."/>
            <person name="Shumway M.F."/>
            <person name="Bidwell S.L."/>
            <person name="Shallom S.J."/>
            <person name="van Aken S.E."/>
            <person name="Riedmuller S.B."/>
            <person name="Feldblyum T.V."/>
            <person name="Cho J.K."/>
            <person name="Quackenbush J."/>
            <person name="Sedegah M."/>
            <person name="Shoaibi A."/>
            <person name="Cummings L.M."/>
            <person name="Florens L."/>
            <person name="Yates J.R."/>
            <person name="Raine J.D."/>
            <person name="Sinden R.E."/>
            <person name="Harris M.A."/>
            <person name="Cunningham D.A."/>
            <person name="Preiser P.R."/>
            <person name="Bergman L.W."/>
            <person name="Vaidya A.B."/>
            <person name="van Lin L.H."/>
            <person name="Janse C.J."/>
            <person name="Waters A.P."/>
            <person name="Smith H.O."/>
            <person name="White O.R."/>
            <person name="Salzberg S.L."/>
            <person name="Venter J.C."/>
            <person name="Fraser C.M."/>
            <person name="Hoffman S.L."/>
            <person name="Gardner M.J."/>
            <person name="Carucci D.J."/>
        </authorList>
    </citation>
    <scope>NUCLEOTIDE SEQUENCE [LARGE SCALE GENOMIC DNA]</scope>
    <source>
        <strain evidence="3 4">17XNL</strain>
    </source>
</reference>
<dbReference type="InterPro" id="IPR006484">
    <property type="entry name" value="PYST_B"/>
</dbReference>
<feature type="coiled-coil region" evidence="1">
    <location>
        <begin position="115"/>
        <end position="191"/>
    </location>
</feature>
<keyword evidence="2" id="KW-1133">Transmembrane helix</keyword>
<dbReference type="Proteomes" id="UP000008553">
    <property type="component" value="Unassembled WGS sequence"/>
</dbReference>
<evidence type="ECO:0000313" key="4">
    <source>
        <dbReference type="Proteomes" id="UP000008553"/>
    </source>
</evidence>
<proteinExistence type="predicted"/>
<dbReference type="Pfam" id="PF09592">
    <property type="entry name" value="DUF2031"/>
    <property type="match status" value="1"/>
</dbReference>